<name>A0A1N6DDY1_9SPHN</name>
<evidence type="ECO:0000256" key="1">
    <source>
        <dbReference type="SAM" id="SignalP"/>
    </source>
</evidence>
<organism evidence="3 4">
    <name type="scientific">Parasphingorhabdus marina DSM 22363</name>
    <dbReference type="NCBI Taxonomy" id="1123272"/>
    <lineage>
        <taxon>Bacteria</taxon>
        <taxon>Pseudomonadati</taxon>
        <taxon>Pseudomonadota</taxon>
        <taxon>Alphaproteobacteria</taxon>
        <taxon>Sphingomonadales</taxon>
        <taxon>Sphingomonadaceae</taxon>
        <taxon>Parasphingorhabdus</taxon>
    </lineage>
</organism>
<dbReference type="Proteomes" id="UP000185192">
    <property type="component" value="Unassembled WGS sequence"/>
</dbReference>
<evidence type="ECO:0000259" key="2">
    <source>
        <dbReference type="Pfam" id="PF03797"/>
    </source>
</evidence>
<protein>
    <submittedName>
        <fullName evidence="3">Outer membrane autotransporter barrel domain-containing protein</fullName>
    </submittedName>
</protein>
<dbReference type="RefSeq" id="WP_074204704.1">
    <property type="nucleotide sequence ID" value="NZ_FSQW01000001.1"/>
</dbReference>
<keyword evidence="4" id="KW-1185">Reference proteome</keyword>
<dbReference type="InterPro" id="IPR036709">
    <property type="entry name" value="Autotransporte_beta_dom_sf"/>
</dbReference>
<dbReference type="Gene3D" id="2.40.128.130">
    <property type="entry name" value="Autotransporter beta-domain"/>
    <property type="match status" value="1"/>
</dbReference>
<feature type="signal peptide" evidence="1">
    <location>
        <begin position="1"/>
        <end position="21"/>
    </location>
</feature>
<dbReference type="GO" id="GO:0019867">
    <property type="term" value="C:outer membrane"/>
    <property type="evidence" value="ECO:0007669"/>
    <property type="project" value="InterPro"/>
</dbReference>
<evidence type="ECO:0000313" key="3">
    <source>
        <dbReference type="EMBL" id="SIN68854.1"/>
    </source>
</evidence>
<dbReference type="EMBL" id="FSQW01000001">
    <property type="protein sequence ID" value="SIN68854.1"/>
    <property type="molecule type" value="Genomic_DNA"/>
</dbReference>
<dbReference type="SUPFAM" id="SSF103515">
    <property type="entry name" value="Autotransporter"/>
    <property type="match status" value="1"/>
</dbReference>
<dbReference type="NCBIfam" id="TIGR01414">
    <property type="entry name" value="autotrans_barl"/>
    <property type="match status" value="1"/>
</dbReference>
<accession>A0A1N6DDY1</accession>
<dbReference type="OrthoDB" id="7592986at2"/>
<dbReference type="InterPro" id="IPR005546">
    <property type="entry name" value="Autotransporte_beta"/>
</dbReference>
<dbReference type="InterPro" id="IPR006315">
    <property type="entry name" value="OM_autotransptr_brl_dom"/>
</dbReference>
<evidence type="ECO:0000313" key="4">
    <source>
        <dbReference type="Proteomes" id="UP000185192"/>
    </source>
</evidence>
<feature type="chain" id="PRO_5013383012" evidence="1">
    <location>
        <begin position="22"/>
        <end position="288"/>
    </location>
</feature>
<dbReference type="Pfam" id="PF03797">
    <property type="entry name" value="Autotransporter"/>
    <property type="match status" value="1"/>
</dbReference>
<keyword evidence="1" id="KW-0732">Signal</keyword>
<reference evidence="4" key="1">
    <citation type="submission" date="2016-11" db="EMBL/GenBank/DDBJ databases">
        <authorList>
            <person name="Varghese N."/>
            <person name="Submissions S."/>
        </authorList>
    </citation>
    <scope>NUCLEOTIDE SEQUENCE [LARGE SCALE GENOMIC DNA]</scope>
    <source>
        <strain evidence="4">DSM 22363</strain>
    </source>
</reference>
<proteinExistence type="predicted"/>
<dbReference type="AlphaFoldDB" id="A0A1N6DDY1"/>
<dbReference type="STRING" id="1123272.SAMN02745824_1838"/>
<sequence>MPVKPLIFGILCVTCTANAHAKEIAENRWTIGISGGLTALENASDQHFGSASLSRDFGDSYVGLSITYVDSGDVPGLINAIPASTTELALSAGTAFDALAFDGFVSFGKRDFEVEAIERNGQAASISSDGNAFGIGVAASYDIAIDERTFITPSIGIDYNELDIARIVQGPTGQSVTIGNTEDGVTGTFGVTGQKIFGSQNNHVIAIIANVVTTSNTTSFNPGTSQSAVLRALATRNRPGQSDSWGEVGGALSLGLADNLRLDLSALQTLGFVDSDATSVSAGLRFSF</sequence>
<feature type="domain" description="Autotransporter" evidence="2">
    <location>
        <begin position="58"/>
        <end position="265"/>
    </location>
</feature>
<gene>
    <name evidence="3" type="ORF">SAMN02745824_1838</name>
</gene>